<feature type="region of interest" description="Disordered" evidence="14">
    <location>
        <begin position="461"/>
        <end position="501"/>
    </location>
</feature>
<keyword evidence="17" id="KW-1185">Reference proteome</keyword>
<feature type="region of interest" description="Disordered" evidence="14">
    <location>
        <begin position="337"/>
        <end position="377"/>
    </location>
</feature>
<evidence type="ECO:0000256" key="1">
    <source>
        <dbReference type="ARBA" id="ARBA00003440"/>
    </source>
</evidence>
<dbReference type="GO" id="GO:0030867">
    <property type="term" value="C:rough endoplasmic reticulum membrane"/>
    <property type="evidence" value="ECO:0007669"/>
    <property type="project" value="UniProtKB-SubCell"/>
</dbReference>
<dbReference type="OrthoDB" id="10071111at2759"/>
<proteinExistence type="predicted"/>
<keyword evidence="9 15" id="KW-0472">Membrane</keyword>
<evidence type="ECO:0000256" key="13">
    <source>
        <dbReference type="SAM" id="Coils"/>
    </source>
</evidence>
<accession>A0A9N9TKG3</accession>
<evidence type="ECO:0000256" key="2">
    <source>
        <dbReference type="ARBA" id="ARBA00004232"/>
    </source>
</evidence>
<comment type="function">
    <text evidence="1">Plays a role in the regulation of neuronal activity.</text>
</comment>
<feature type="coiled-coil region" evidence="13">
    <location>
        <begin position="587"/>
        <end position="614"/>
    </location>
</feature>
<evidence type="ECO:0000256" key="5">
    <source>
        <dbReference type="ARBA" id="ARBA00022553"/>
    </source>
</evidence>
<evidence type="ECO:0000256" key="12">
    <source>
        <dbReference type="ARBA" id="ARBA00031129"/>
    </source>
</evidence>
<gene>
    <name evidence="16" type="ORF">PHYEVI_LOCUS4366</name>
</gene>
<reference evidence="16" key="1">
    <citation type="submission" date="2022-01" db="EMBL/GenBank/DDBJ databases">
        <authorList>
            <person name="King R."/>
        </authorList>
    </citation>
    <scope>NUCLEOTIDE SEQUENCE</scope>
</reference>
<dbReference type="AlphaFoldDB" id="A0A9N9TKG3"/>
<evidence type="ECO:0000256" key="9">
    <source>
        <dbReference type="ARBA" id="ARBA00023136"/>
    </source>
</evidence>
<dbReference type="Proteomes" id="UP001153712">
    <property type="component" value="Chromosome 15"/>
</dbReference>
<evidence type="ECO:0000256" key="11">
    <source>
        <dbReference type="ARBA" id="ARBA00023242"/>
    </source>
</evidence>
<dbReference type="PANTHER" id="PTHR47464:SF2">
    <property type="entry name" value="MACOILIN"/>
    <property type="match status" value="1"/>
</dbReference>
<dbReference type="GO" id="GO:0023041">
    <property type="term" value="P:neuronal signal transduction"/>
    <property type="evidence" value="ECO:0007669"/>
    <property type="project" value="InterPro"/>
</dbReference>
<dbReference type="Pfam" id="PF09726">
    <property type="entry name" value="Macoilin"/>
    <property type="match status" value="1"/>
</dbReference>
<protein>
    <recommendedName>
        <fullName evidence="4">Macoilin</fullName>
    </recommendedName>
    <alternativeName>
        <fullName evidence="12">Transmembrane protein 57</fullName>
    </alternativeName>
</protein>
<evidence type="ECO:0000256" key="7">
    <source>
        <dbReference type="ARBA" id="ARBA00022824"/>
    </source>
</evidence>
<dbReference type="InterPro" id="IPR019130">
    <property type="entry name" value="Macoilin"/>
</dbReference>
<evidence type="ECO:0000256" key="15">
    <source>
        <dbReference type="SAM" id="Phobius"/>
    </source>
</evidence>
<evidence type="ECO:0000256" key="14">
    <source>
        <dbReference type="SAM" id="MobiDB-lite"/>
    </source>
</evidence>
<dbReference type="GO" id="GO:0031965">
    <property type="term" value="C:nuclear membrane"/>
    <property type="evidence" value="ECO:0007669"/>
    <property type="project" value="UniProtKB-SubCell"/>
</dbReference>
<feature type="transmembrane region" description="Helical" evidence="15">
    <location>
        <begin position="120"/>
        <end position="140"/>
    </location>
</feature>
<keyword evidence="8 15" id="KW-1133">Transmembrane helix</keyword>
<feature type="region of interest" description="Disordered" evidence="14">
    <location>
        <begin position="211"/>
        <end position="322"/>
    </location>
</feature>
<dbReference type="EMBL" id="OU900108">
    <property type="protein sequence ID" value="CAG9857973.1"/>
    <property type="molecule type" value="Genomic_DNA"/>
</dbReference>
<comment type="subcellular location">
    <subcellularLocation>
        <location evidence="2">Nucleus membrane</location>
        <topology evidence="2">Multi-pass membrane protein</topology>
    </subcellularLocation>
    <subcellularLocation>
        <location evidence="3">Rough endoplasmic reticulum membrane</location>
        <topology evidence="3">Multi-pass membrane protein</topology>
    </subcellularLocation>
</comment>
<keyword evidence="5" id="KW-0597">Phosphoprotein</keyword>
<feature type="compositionally biased region" description="Basic and acidic residues" evidence="14">
    <location>
        <begin position="305"/>
        <end position="319"/>
    </location>
</feature>
<feature type="compositionally biased region" description="Low complexity" evidence="14">
    <location>
        <begin position="347"/>
        <end position="356"/>
    </location>
</feature>
<dbReference type="PANTHER" id="PTHR47464">
    <property type="entry name" value="MACOILIN"/>
    <property type="match status" value="1"/>
</dbReference>
<name>A0A9N9TKG3_PHYSR</name>
<feature type="compositionally biased region" description="Low complexity" evidence="14">
    <location>
        <begin position="229"/>
        <end position="238"/>
    </location>
</feature>
<evidence type="ECO:0000313" key="17">
    <source>
        <dbReference type="Proteomes" id="UP001153712"/>
    </source>
</evidence>
<feature type="compositionally biased region" description="Basic and acidic residues" evidence="14">
    <location>
        <begin position="474"/>
        <end position="485"/>
    </location>
</feature>
<evidence type="ECO:0000256" key="4">
    <source>
        <dbReference type="ARBA" id="ARBA00021882"/>
    </source>
</evidence>
<keyword evidence="7" id="KW-0256">Endoplasmic reticulum</keyword>
<keyword evidence="11" id="KW-0539">Nucleus</keyword>
<evidence type="ECO:0000313" key="16">
    <source>
        <dbReference type="EMBL" id="CAG9857973.1"/>
    </source>
</evidence>
<feature type="compositionally biased region" description="Low complexity" evidence="14">
    <location>
        <begin position="292"/>
        <end position="304"/>
    </location>
</feature>
<feature type="compositionally biased region" description="Low complexity" evidence="14">
    <location>
        <begin position="486"/>
        <end position="496"/>
    </location>
</feature>
<feature type="compositionally biased region" description="Basic and acidic residues" evidence="14">
    <location>
        <begin position="362"/>
        <end position="377"/>
    </location>
</feature>
<evidence type="ECO:0000256" key="6">
    <source>
        <dbReference type="ARBA" id="ARBA00022692"/>
    </source>
</evidence>
<evidence type="ECO:0000256" key="8">
    <source>
        <dbReference type="ARBA" id="ARBA00022989"/>
    </source>
</evidence>
<sequence>MKRRNAEIAKMRRPMKKSKITEGFYGSTLLYLKFVILWVLVILADFILEFRFEFLWPFYLLLRSVYDSFKYQGLAFSAFFVCIALTSDMLCYFFIPVHWLFFAASTYVWVQYVWHTDKGICAPTVILWVLFVYLEAAVRLRDVKHMPGHLDLCRPFAAHCIGYPVVTLGFGFKSYVGYRMRQRKQQVVAKENQFYMQLMQQALPVETPTTGVATPAVEQPPEQATSTVQQQQQQQQQQHAANNNNKVHKQHERNGHVPNGTLANGTGANAQAHKSHQHHRKSLEKCKEADHQQVQQQQQQQQQQQEREHLHYKHSDRQRVNHLHSNGSAVTAILEETAESPDPRPPAAASVATAAASRRRDRNKDQQETSNGKEREAAEYLQKLETDARRLRAELAASRAGEQELRLQVAALTTADKAAKGEMASMQRDVDELQQRLQAAQGAKAADKQTIGMLERRLADERRSRAGVEAQLNQERKSRKQEEARAAQVAAQQSSRGECTDACKQRRRELESELSEARASKHWHEERGQALERENASLAEQIRDADMLMAALTAMQEKNSHLENSLSAENRIKLDLFSALGEAKRQIELRESANRAQEKEIEELKSKIAQVLAVMPNDSFSSAGGGGNISRVRLAESPPSNLDPNATAYTPKGSLIASTEA</sequence>
<evidence type="ECO:0000256" key="10">
    <source>
        <dbReference type="ARBA" id="ARBA00023180"/>
    </source>
</evidence>
<feature type="compositionally biased region" description="Basic residues" evidence="14">
    <location>
        <begin position="273"/>
        <end position="282"/>
    </location>
</feature>
<feature type="transmembrane region" description="Helical" evidence="15">
    <location>
        <begin position="21"/>
        <end position="48"/>
    </location>
</feature>
<feature type="transmembrane region" description="Helical" evidence="15">
    <location>
        <begin position="68"/>
        <end position="86"/>
    </location>
</feature>
<keyword evidence="13" id="KW-0175">Coiled coil</keyword>
<feature type="region of interest" description="Disordered" evidence="14">
    <location>
        <begin position="623"/>
        <end position="661"/>
    </location>
</feature>
<keyword evidence="6 15" id="KW-0812">Transmembrane</keyword>
<evidence type="ECO:0000256" key="3">
    <source>
        <dbReference type="ARBA" id="ARBA00004269"/>
    </source>
</evidence>
<feature type="compositionally biased region" description="Polar residues" evidence="14">
    <location>
        <begin position="638"/>
        <end position="648"/>
    </location>
</feature>
<keyword evidence="10" id="KW-0325">Glycoprotein</keyword>
<organism evidence="16 17">
    <name type="scientific">Phyllotreta striolata</name>
    <name type="common">Striped flea beetle</name>
    <name type="synonym">Crioceris striolata</name>
    <dbReference type="NCBI Taxonomy" id="444603"/>
    <lineage>
        <taxon>Eukaryota</taxon>
        <taxon>Metazoa</taxon>
        <taxon>Ecdysozoa</taxon>
        <taxon>Arthropoda</taxon>
        <taxon>Hexapoda</taxon>
        <taxon>Insecta</taxon>
        <taxon>Pterygota</taxon>
        <taxon>Neoptera</taxon>
        <taxon>Endopterygota</taxon>
        <taxon>Coleoptera</taxon>
        <taxon>Polyphaga</taxon>
        <taxon>Cucujiformia</taxon>
        <taxon>Chrysomeloidea</taxon>
        <taxon>Chrysomelidae</taxon>
        <taxon>Galerucinae</taxon>
        <taxon>Alticini</taxon>
        <taxon>Phyllotreta</taxon>
    </lineage>
</organism>
<feature type="transmembrane region" description="Helical" evidence="15">
    <location>
        <begin position="152"/>
        <end position="172"/>
    </location>
</feature>